<organism evidence="1">
    <name type="scientific">Cucumis melo</name>
    <name type="common">Muskmelon</name>
    <dbReference type="NCBI Taxonomy" id="3656"/>
    <lineage>
        <taxon>Eukaryota</taxon>
        <taxon>Viridiplantae</taxon>
        <taxon>Streptophyta</taxon>
        <taxon>Embryophyta</taxon>
        <taxon>Tracheophyta</taxon>
        <taxon>Spermatophyta</taxon>
        <taxon>Magnoliopsida</taxon>
        <taxon>eudicotyledons</taxon>
        <taxon>Gunneridae</taxon>
        <taxon>Pentapetalae</taxon>
        <taxon>rosids</taxon>
        <taxon>fabids</taxon>
        <taxon>Cucurbitales</taxon>
        <taxon>Cucurbitaceae</taxon>
        <taxon>Benincaseae</taxon>
        <taxon>Cucumis</taxon>
    </lineage>
</organism>
<reference evidence="1" key="1">
    <citation type="submission" date="2023-03" db="UniProtKB">
        <authorList>
            <consortium name="EnsemblPlants"/>
        </authorList>
    </citation>
    <scope>IDENTIFICATION</scope>
</reference>
<sequence length="78" mass="9040">NQKDLSNWASPSYGISYNPFHKQHCEEARSPFLKKFKNVIHPSELLILDINRDLVNVFGEFLPKVLPKCIGAARPYLW</sequence>
<dbReference type="Gramene" id="MELO3C033470.2.1">
    <property type="protein sequence ID" value="MELO3C033470.2.1"/>
    <property type="gene ID" value="MELO3C033470.2"/>
</dbReference>
<evidence type="ECO:0000313" key="1">
    <source>
        <dbReference type="EnsemblPlants" id="MELO3C033470.2.1"/>
    </source>
</evidence>
<accession>A0A9I9EGK4</accession>
<dbReference type="EnsemblPlants" id="MELO3C033470.2.1">
    <property type="protein sequence ID" value="MELO3C033470.2.1"/>
    <property type="gene ID" value="MELO3C033470.2"/>
</dbReference>
<dbReference type="AlphaFoldDB" id="A0A9I9EGK4"/>
<proteinExistence type="predicted"/>
<protein>
    <submittedName>
        <fullName evidence="1">Uncharacterized protein</fullName>
    </submittedName>
</protein>
<name>A0A9I9EGK4_CUCME</name>